<comment type="pathway">
    <text evidence="4 5">Purine metabolism; IMP biosynthesis via de novo pathway; 5-amino-1-(5-phospho-D-ribosyl)imidazole-4-carboxylate from 5-amino-1-(5-phospho-D-ribosyl)imidazole (N5-CAIR route): step 1/2.</text>
</comment>
<dbReference type="InterPro" id="IPR011054">
    <property type="entry name" value="Rudment_hybrid_motif"/>
</dbReference>
<organism evidence="7 8">
    <name type="scientific">Lederbergia ruris</name>
    <dbReference type="NCBI Taxonomy" id="217495"/>
    <lineage>
        <taxon>Bacteria</taxon>
        <taxon>Bacillati</taxon>
        <taxon>Bacillota</taxon>
        <taxon>Bacilli</taxon>
        <taxon>Bacillales</taxon>
        <taxon>Bacillaceae</taxon>
        <taxon>Lederbergia</taxon>
    </lineage>
</organism>
<feature type="domain" description="ATP-grasp" evidence="6">
    <location>
        <begin position="112"/>
        <end position="298"/>
    </location>
</feature>
<dbReference type="SUPFAM" id="SSF56059">
    <property type="entry name" value="Glutathione synthetase ATP-binding domain-like"/>
    <property type="match status" value="1"/>
</dbReference>
<evidence type="ECO:0000313" key="7">
    <source>
        <dbReference type="EMBL" id="GIN58439.1"/>
    </source>
</evidence>
<dbReference type="InterPro" id="IPR054350">
    <property type="entry name" value="PurT/PurK_preATP-grasp"/>
</dbReference>
<feature type="binding site" evidence="4">
    <location>
        <position position="148"/>
    </location>
    <ligand>
        <name>ATP</name>
        <dbReference type="ChEBI" id="CHEBI:30616"/>
    </ligand>
</feature>
<dbReference type="InterPro" id="IPR040686">
    <property type="entry name" value="PurK_C"/>
</dbReference>
<feature type="binding site" evidence="4">
    <location>
        <begin position="153"/>
        <end position="159"/>
    </location>
    <ligand>
        <name>ATP</name>
        <dbReference type="ChEBI" id="CHEBI:30616"/>
    </ligand>
</feature>
<feature type="binding site" evidence="4">
    <location>
        <position position="108"/>
    </location>
    <ligand>
        <name>ATP</name>
        <dbReference type="ChEBI" id="CHEBI:30616"/>
    </ligand>
</feature>
<dbReference type="NCBIfam" id="NF004675">
    <property type="entry name" value="PRK06019.1-1"/>
    <property type="match status" value="1"/>
</dbReference>
<dbReference type="PROSITE" id="PS50975">
    <property type="entry name" value="ATP_GRASP"/>
    <property type="match status" value="1"/>
</dbReference>
<comment type="subunit">
    <text evidence="4 5">Homodimer.</text>
</comment>
<dbReference type="Gene3D" id="3.30.1490.20">
    <property type="entry name" value="ATP-grasp fold, A domain"/>
    <property type="match status" value="1"/>
</dbReference>
<evidence type="ECO:0000256" key="1">
    <source>
        <dbReference type="ARBA" id="ARBA00022741"/>
    </source>
</evidence>
<evidence type="ECO:0000256" key="2">
    <source>
        <dbReference type="ARBA" id="ARBA00022755"/>
    </source>
</evidence>
<feature type="binding site" evidence="4">
    <location>
        <begin position="183"/>
        <end position="186"/>
    </location>
    <ligand>
        <name>ATP</name>
        <dbReference type="ChEBI" id="CHEBI:30616"/>
    </ligand>
</feature>
<gene>
    <name evidence="4 5 7" type="primary">purK</name>
    <name evidence="7" type="ORF">J8TS2_27580</name>
</gene>
<feature type="binding site" evidence="4">
    <location>
        <begin position="268"/>
        <end position="269"/>
    </location>
    <ligand>
        <name>ATP</name>
        <dbReference type="ChEBI" id="CHEBI:30616"/>
    </ligand>
</feature>
<keyword evidence="1 4" id="KW-0547">Nucleotide-binding</keyword>
<dbReference type="SUPFAM" id="SSF52440">
    <property type="entry name" value="PreATP-grasp domain"/>
    <property type="match status" value="1"/>
</dbReference>
<comment type="similarity">
    <text evidence="4 5">Belongs to the PurK/PurT family.</text>
</comment>
<dbReference type="EC" id="6.3.4.18" evidence="4 5"/>
<dbReference type="Gene3D" id="3.30.470.20">
    <property type="entry name" value="ATP-grasp fold, B domain"/>
    <property type="match status" value="1"/>
</dbReference>
<comment type="catalytic activity">
    <reaction evidence="4 5">
        <text>5-amino-1-(5-phospho-beta-D-ribosyl)imidazole + hydrogencarbonate + ATP = 5-carboxyamino-1-(5-phospho-D-ribosyl)imidazole + ADP + phosphate + 2 H(+)</text>
        <dbReference type="Rhea" id="RHEA:19317"/>
        <dbReference type="ChEBI" id="CHEBI:15378"/>
        <dbReference type="ChEBI" id="CHEBI:17544"/>
        <dbReference type="ChEBI" id="CHEBI:30616"/>
        <dbReference type="ChEBI" id="CHEBI:43474"/>
        <dbReference type="ChEBI" id="CHEBI:58730"/>
        <dbReference type="ChEBI" id="CHEBI:137981"/>
        <dbReference type="ChEBI" id="CHEBI:456216"/>
        <dbReference type="EC" id="6.3.4.18"/>
    </reaction>
</comment>
<reference evidence="7 8" key="1">
    <citation type="submission" date="2021-03" db="EMBL/GenBank/DDBJ databases">
        <title>Antimicrobial resistance genes in bacteria isolated from Japanese honey, and their potential for conferring macrolide and lincosamide resistance in the American foulbrood pathogen Paenibacillus larvae.</title>
        <authorList>
            <person name="Okamoto M."/>
            <person name="Kumagai M."/>
            <person name="Kanamori H."/>
            <person name="Takamatsu D."/>
        </authorList>
    </citation>
    <scope>NUCLEOTIDE SEQUENCE [LARGE SCALE GENOMIC DNA]</scope>
    <source>
        <strain evidence="7 8">J8TS2</strain>
    </source>
</reference>
<dbReference type="InterPro" id="IPR016185">
    <property type="entry name" value="PreATP-grasp_dom_sf"/>
</dbReference>
<name>A0ABQ4KLS0_9BACI</name>
<dbReference type="EMBL" id="BORB01000024">
    <property type="protein sequence ID" value="GIN58439.1"/>
    <property type="molecule type" value="Genomic_DNA"/>
</dbReference>
<dbReference type="Pfam" id="PF02222">
    <property type="entry name" value="ATP-grasp"/>
    <property type="match status" value="1"/>
</dbReference>
<protein>
    <recommendedName>
        <fullName evidence="4 5">N5-carboxyaminoimidazole ribonucleotide synthase</fullName>
        <shortName evidence="4 5">N5-CAIR synthase</shortName>
        <ecNumber evidence="4 5">6.3.4.18</ecNumber>
    </recommendedName>
    <alternativeName>
        <fullName evidence="4 5">5-(carboxyamino)imidazole ribonucleotide synthetase</fullName>
    </alternativeName>
</protein>
<dbReference type="Gene3D" id="3.40.50.20">
    <property type="match status" value="1"/>
</dbReference>
<dbReference type="Pfam" id="PF22660">
    <property type="entry name" value="RS_preATP-grasp-like"/>
    <property type="match status" value="1"/>
</dbReference>
<keyword evidence="3 4" id="KW-0067">ATP-binding</keyword>
<dbReference type="Pfam" id="PF17769">
    <property type="entry name" value="PurK_C"/>
    <property type="match status" value="1"/>
</dbReference>
<evidence type="ECO:0000259" key="6">
    <source>
        <dbReference type="PROSITE" id="PS50975"/>
    </source>
</evidence>
<comment type="caution">
    <text evidence="7">The sequence shown here is derived from an EMBL/GenBank/DDBJ whole genome shotgun (WGS) entry which is preliminary data.</text>
</comment>
<dbReference type="InterPro" id="IPR005875">
    <property type="entry name" value="PurK"/>
</dbReference>
<dbReference type="NCBIfam" id="NF004679">
    <property type="entry name" value="PRK06019.1-5"/>
    <property type="match status" value="1"/>
</dbReference>
<dbReference type="HAMAP" id="MF_01928">
    <property type="entry name" value="PurK"/>
    <property type="match status" value="1"/>
</dbReference>
<dbReference type="InterPro" id="IPR013815">
    <property type="entry name" value="ATP_grasp_subdomain_1"/>
</dbReference>
<keyword evidence="2 4" id="KW-0658">Purine biosynthesis</keyword>
<evidence type="ECO:0000313" key="8">
    <source>
        <dbReference type="Proteomes" id="UP000679950"/>
    </source>
</evidence>
<dbReference type="PANTHER" id="PTHR11609:SF5">
    <property type="entry name" value="PHOSPHORIBOSYLAMINOIMIDAZOLE CARBOXYLASE"/>
    <property type="match status" value="1"/>
</dbReference>
<feature type="binding site" evidence="4">
    <location>
        <position position="191"/>
    </location>
    <ligand>
        <name>ATP</name>
        <dbReference type="ChEBI" id="CHEBI:30616"/>
    </ligand>
</feature>
<sequence length="378" mass="42088">MSSSFIKPGQTIGIIGGGQLGRMMTLSAKEAGFRVIVLEPSPQSPAGQVADEEIVASYHDRNALSELARKSDVITYEFENIDYQSLQWLAEKAYIPQGAELIKITQDRILEKQALTDAGVNVAPYLVIRERKDLEQGIQTIGYPAVLKTARGGYDGKGQFVIKTQEEIEAAARLLEHGPCVLEAWISFAKEISVVMTKGVTNELTCFPVGENLHLQNILHKTIAPAKISAEIEQKVHQIAKQIADHLDLVGTLAVELFLTENHEIYVNELAPRPHNSGHYTIEACNISQFGQHIRAICGWPLQQIQLLRPAIMINILGQHVQPVIEEIPKKPNWSVHLYGKDEAKQNRKMGHITVLTDNIVETTKELKTTNIWSETNE</sequence>
<feature type="binding site" evidence="4">
    <location>
        <position position="214"/>
    </location>
    <ligand>
        <name>ATP</name>
        <dbReference type="ChEBI" id="CHEBI:30616"/>
    </ligand>
</feature>
<comment type="function">
    <text evidence="4">Catalyzes the ATP-dependent conversion of 5-aminoimidazole ribonucleotide (AIR) and HCO(3)(-) to N5-carboxyaminoimidazole ribonucleotide (N5-CAIR).</text>
</comment>
<evidence type="ECO:0000256" key="3">
    <source>
        <dbReference type="ARBA" id="ARBA00022840"/>
    </source>
</evidence>
<comment type="function">
    <text evidence="5">Catalyzes the ATP-dependent conversion of 5-aminoimidazole ribonucleotide (AIR) and HCO(3)- to N5-carboxyaminoimidazole ribonucleotide (N5-CAIR).</text>
</comment>
<dbReference type="NCBIfam" id="NF004676">
    <property type="entry name" value="PRK06019.1-2"/>
    <property type="match status" value="1"/>
</dbReference>
<proteinExistence type="inferred from homology"/>
<dbReference type="NCBIfam" id="TIGR01161">
    <property type="entry name" value="purK"/>
    <property type="match status" value="1"/>
</dbReference>
<evidence type="ECO:0000256" key="5">
    <source>
        <dbReference type="RuleBase" id="RU361200"/>
    </source>
</evidence>
<dbReference type="Proteomes" id="UP000679950">
    <property type="component" value="Unassembled WGS sequence"/>
</dbReference>
<dbReference type="SUPFAM" id="SSF51246">
    <property type="entry name" value="Rudiment single hybrid motif"/>
    <property type="match status" value="1"/>
</dbReference>
<accession>A0ABQ4KLS0</accession>
<dbReference type="PANTHER" id="PTHR11609">
    <property type="entry name" value="PURINE BIOSYNTHESIS PROTEIN 6/7, PUR6/7"/>
    <property type="match status" value="1"/>
</dbReference>
<evidence type="ECO:0000256" key="4">
    <source>
        <dbReference type="HAMAP-Rule" id="MF_01928"/>
    </source>
</evidence>
<dbReference type="InterPro" id="IPR003135">
    <property type="entry name" value="ATP-grasp_carboxylate-amine"/>
</dbReference>
<dbReference type="InterPro" id="IPR011761">
    <property type="entry name" value="ATP-grasp"/>
</dbReference>
<keyword evidence="8" id="KW-1185">Reference proteome</keyword>
<keyword evidence="4 5" id="KW-0436">Ligase</keyword>